<organism evidence="1">
    <name type="scientific">Anguilla anguilla</name>
    <name type="common">European freshwater eel</name>
    <name type="synonym">Muraena anguilla</name>
    <dbReference type="NCBI Taxonomy" id="7936"/>
    <lineage>
        <taxon>Eukaryota</taxon>
        <taxon>Metazoa</taxon>
        <taxon>Chordata</taxon>
        <taxon>Craniata</taxon>
        <taxon>Vertebrata</taxon>
        <taxon>Euteleostomi</taxon>
        <taxon>Actinopterygii</taxon>
        <taxon>Neopterygii</taxon>
        <taxon>Teleostei</taxon>
        <taxon>Anguilliformes</taxon>
        <taxon>Anguillidae</taxon>
        <taxon>Anguilla</taxon>
    </lineage>
</organism>
<sequence length="15" mass="1691">MMFGTKASFSSVWLV</sequence>
<proteinExistence type="predicted"/>
<reference evidence="1" key="1">
    <citation type="submission" date="2014-11" db="EMBL/GenBank/DDBJ databases">
        <authorList>
            <person name="Amaro Gonzalez C."/>
        </authorList>
    </citation>
    <scope>NUCLEOTIDE SEQUENCE</scope>
</reference>
<name>A0A0E9R415_ANGAN</name>
<reference evidence="1" key="2">
    <citation type="journal article" date="2015" name="Fish Shellfish Immunol.">
        <title>Early steps in the European eel (Anguilla anguilla)-Vibrio vulnificus interaction in the gills: Role of the RtxA13 toxin.</title>
        <authorList>
            <person name="Callol A."/>
            <person name="Pajuelo D."/>
            <person name="Ebbesson L."/>
            <person name="Teles M."/>
            <person name="MacKenzie S."/>
            <person name="Amaro C."/>
        </authorList>
    </citation>
    <scope>NUCLEOTIDE SEQUENCE</scope>
</reference>
<evidence type="ECO:0000313" key="1">
    <source>
        <dbReference type="EMBL" id="JAH23502.1"/>
    </source>
</evidence>
<protein>
    <submittedName>
        <fullName evidence="1">Uncharacterized protein</fullName>
    </submittedName>
</protein>
<accession>A0A0E9R415</accession>
<dbReference type="EMBL" id="GBXM01085075">
    <property type="protein sequence ID" value="JAH23502.1"/>
    <property type="molecule type" value="Transcribed_RNA"/>
</dbReference>